<keyword evidence="8" id="KW-0150">Chloroplast</keyword>
<dbReference type="AlphaFoldDB" id="A0A6B9PFS6"/>
<evidence type="ECO:0000256" key="3">
    <source>
        <dbReference type="ARBA" id="ARBA00022448"/>
    </source>
</evidence>
<keyword evidence="5 7" id="KW-1133">Transmembrane helix</keyword>
<evidence type="ECO:0000256" key="4">
    <source>
        <dbReference type="ARBA" id="ARBA00022692"/>
    </source>
</evidence>
<comment type="similarity">
    <text evidence="2 7">Belongs to the MlaE permease family.</text>
</comment>
<organism evidence="8">
    <name type="scientific">Grateloupia turuturu</name>
    <dbReference type="NCBI Taxonomy" id="118375"/>
    <lineage>
        <taxon>Eukaryota</taxon>
        <taxon>Rhodophyta</taxon>
        <taxon>Florideophyceae</taxon>
        <taxon>Rhodymeniophycidae</taxon>
        <taxon>Halymeniales</taxon>
        <taxon>Halymeniaceae</taxon>
        <taxon>Grateloupia</taxon>
    </lineage>
</organism>
<dbReference type="RefSeq" id="YP_010502336.1">
    <property type="nucleotide sequence ID" value="NC_066971.1"/>
</dbReference>
<keyword evidence="3" id="KW-0813">Transport</keyword>
<dbReference type="GO" id="GO:0005548">
    <property type="term" value="F:phospholipid transporter activity"/>
    <property type="evidence" value="ECO:0007669"/>
    <property type="project" value="TreeGrafter"/>
</dbReference>
<accession>A0A6B9PFS6</accession>
<evidence type="ECO:0000256" key="7">
    <source>
        <dbReference type="RuleBase" id="RU362044"/>
    </source>
</evidence>
<feature type="transmembrane region" description="Helical" evidence="7">
    <location>
        <begin position="169"/>
        <end position="192"/>
    </location>
</feature>
<evidence type="ECO:0000256" key="5">
    <source>
        <dbReference type="ARBA" id="ARBA00022989"/>
    </source>
</evidence>
<sequence length="269" mass="29782">MTILKKYFVSLRTILHKWHQKKKIVFQCLISLFIHYRISKIELLNTLDQIQLVGPGSLSISLMTACFVGFVFTLQVAKEFLYFDAVSLIGAVLTIAFVRELSPVLTSVIIIGRIGSCFTAELATMKVTEQIDALYLLHTDPLIYLVLPRILACMIMLPILNIFSFATSLAGSAFICFALYGIDPVLFFLSSFSSLSFLDITKSLLKTIIFGFAISIISCFWGLTAKGGAKGVGRSTTSSVVTCLLTVFILDFVLSYLMFSNLESSIKTL</sequence>
<geneLocation type="chloroplast" evidence="8"/>
<keyword evidence="8" id="KW-0934">Plastid</keyword>
<feature type="transmembrane region" description="Helical" evidence="7">
    <location>
        <begin position="80"/>
        <end position="98"/>
    </location>
</feature>
<feature type="transmembrane region" description="Helical" evidence="7">
    <location>
        <begin position="236"/>
        <end position="259"/>
    </location>
</feature>
<protein>
    <submittedName>
        <fullName evidence="8">Putative ABC transporter permease protein Ycf63</fullName>
    </submittedName>
</protein>
<feature type="transmembrane region" description="Helical" evidence="7">
    <location>
        <begin position="204"/>
        <end position="224"/>
    </location>
</feature>
<keyword evidence="4 7" id="KW-0812">Transmembrane</keyword>
<dbReference type="GO" id="GO:0043190">
    <property type="term" value="C:ATP-binding cassette (ABC) transporter complex"/>
    <property type="evidence" value="ECO:0007669"/>
    <property type="project" value="InterPro"/>
</dbReference>
<feature type="transmembrane region" description="Helical" evidence="7">
    <location>
        <begin position="50"/>
        <end position="73"/>
    </location>
</feature>
<feature type="transmembrane region" description="Helical" evidence="7">
    <location>
        <begin position="142"/>
        <end position="163"/>
    </location>
</feature>
<dbReference type="NCBIfam" id="TIGR00056">
    <property type="entry name" value="MlaE family lipid ABC transporter permease subunit"/>
    <property type="match status" value="1"/>
</dbReference>
<keyword evidence="6 7" id="KW-0472">Membrane</keyword>
<evidence type="ECO:0000256" key="6">
    <source>
        <dbReference type="ARBA" id="ARBA00023136"/>
    </source>
</evidence>
<proteinExistence type="inferred from homology"/>
<dbReference type="PANTHER" id="PTHR30188">
    <property type="entry name" value="ABC TRANSPORTER PERMEASE PROTEIN-RELATED"/>
    <property type="match status" value="1"/>
</dbReference>
<evidence type="ECO:0000256" key="2">
    <source>
        <dbReference type="ARBA" id="ARBA00007556"/>
    </source>
</evidence>
<name>A0A6B9PFS6_9FLOR</name>
<dbReference type="GeneID" id="75509907"/>
<dbReference type="Pfam" id="PF02405">
    <property type="entry name" value="MlaE"/>
    <property type="match status" value="1"/>
</dbReference>
<comment type="subcellular location">
    <subcellularLocation>
        <location evidence="1">Membrane</location>
        <topology evidence="1">Multi-pass membrane protein</topology>
    </subcellularLocation>
</comment>
<dbReference type="PANTHER" id="PTHR30188:SF4">
    <property type="entry name" value="PROTEIN TRIGALACTOSYLDIACYLGLYCEROL 1, CHLOROPLASTIC"/>
    <property type="match status" value="1"/>
</dbReference>
<gene>
    <name evidence="8" type="primary">ycf63</name>
</gene>
<reference evidence="8" key="1">
    <citation type="submission" date="2019-12" db="EMBL/GenBank/DDBJ databases">
        <authorList>
            <person name="Han H."/>
        </authorList>
    </citation>
    <scope>NUCLEOTIDE SEQUENCE</scope>
</reference>
<evidence type="ECO:0000313" key="8">
    <source>
        <dbReference type="EMBL" id="QHD45205.1"/>
    </source>
</evidence>
<dbReference type="InterPro" id="IPR003453">
    <property type="entry name" value="ABC_MlaE_roteobac"/>
</dbReference>
<dbReference type="EMBL" id="MN853877">
    <property type="protein sequence ID" value="QHD45205.1"/>
    <property type="molecule type" value="Genomic_DNA"/>
</dbReference>
<evidence type="ECO:0000256" key="1">
    <source>
        <dbReference type="ARBA" id="ARBA00004141"/>
    </source>
</evidence>
<dbReference type="InterPro" id="IPR030802">
    <property type="entry name" value="Permease_MalE"/>
</dbReference>